<dbReference type="GO" id="GO:0009358">
    <property type="term" value="C:polyphosphate kinase complex"/>
    <property type="evidence" value="ECO:0007669"/>
    <property type="project" value="InterPro"/>
</dbReference>
<evidence type="ECO:0000313" key="13">
    <source>
        <dbReference type="Proteomes" id="UP000000845"/>
    </source>
</evidence>
<evidence type="ECO:0000256" key="7">
    <source>
        <dbReference type="RuleBase" id="RU003800"/>
    </source>
</evidence>
<protein>
    <recommendedName>
        <fullName evidence="6 7">Polyphosphate kinase</fullName>
        <ecNumber evidence="6 7">2.7.4.1</ecNumber>
    </recommendedName>
    <alternativeName>
        <fullName evidence="6">ATP-polyphosphate phosphotransferase</fullName>
    </alternativeName>
    <alternativeName>
        <fullName evidence="6">Polyphosphoric acid kinase</fullName>
    </alternativeName>
</protein>
<dbReference type="EC" id="2.7.4.1" evidence="6 7"/>
<keyword evidence="2 6" id="KW-0808">Transferase</keyword>
<evidence type="ECO:0000256" key="6">
    <source>
        <dbReference type="HAMAP-Rule" id="MF_00347"/>
    </source>
</evidence>
<dbReference type="InterPro" id="IPR036830">
    <property type="entry name" value="PP_kinase_middle_dom_sf"/>
</dbReference>
<feature type="active site" description="Phosphohistidine intermediate" evidence="6">
    <location>
        <position position="428"/>
    </location>
</feature>
<dbReference type="PANTHER" id="PTHR30218">
    <property type="entry name" value="POLYPHOSPHATE KINASE"/>
    <property type="match status" value="1"/>
</dbReference>
<feature type="domain" description="Polyphosphate kinase C-terminal" evidence="10">
    <location>
        <begin position="497"/>
        <end position="667"/>
    </location>
</feature>
<dbReference type="AlphaFoldDB" id="D1AFT8"/>
<evidence type="ECO:0000259" key="11">
    <source>
        <dbReference type="Pfam" id="PF17941"/>
    </source>
</evidence>
<evidence type="ECO:0000256" key="5">
    <source>
        <dbReference type="ARBA" id="ARBA00022840"/>
    </source>
</evidence>
<dbReference type="InterPro" id="IPR024953">
    <property type="entry name" value="PP_kinase_middle"/>
</dbReference>
<comment type="similarity">
    <text evidence="6 7">Belongs to the polyphosphate kinase 1 (PPK1) family.</text>
</comment>
<dbReference type="CDD" id="cd09165">
    <property type="entry name" value="PLDc_PaPPK1_C1_like"/>
    <property type="match status" value="1"/>
</dbReference>
<comment type="cofactor">
    <cofactor evidence="6">
        <name>Mg(2+)</name>
        <dbReference type="ChEBI" id="CHEBI:18420"/>
    </cofactor>
</comment>
<dbReference type="Gene3D" id="3.30.1840.10">
    <property type="entry name" value="Polyphosphate kinase middle domain"/>
    <property type="match status" value="1"/>
</dbReference>
<dbReference type="SUPFAM" id="SSF140356">
    <property type="entry name" value="PPK N-terminal domain-like"/>
    <property type="match status" value="1"/>
</dbReference>
<feature type="binding site" evidence="6">
    <location>
        <position position="46"/>
    </location>
    <ligand>
        <name>ATP</name>
        <dbReference type="ChEBI" id="CHEBI:30616"/>
    </ligand>
</feature>
<evidence type="ECO:0000256" key="3">
    <source>
        <dbReference type="ARBA" id="ARBA00022741"/>
    </source>
</evidence>
<keyword evidence="3 6" id="KW-0547">Nucleotide-binding</keyword>
<dbReference type="InterPro" id="IPR003414">
    <property type="entry name" value="PP_kinase"/>
</dbReference>
<dbReference type="EMBL" id="CP001739">
    <property type="protein sequence ID" value="ACZ07973.1"/>
    <property type="molecule type" value="Genomic_DNA"/>
</dbReference>
<proteinExistence type="inferred from homology"/>
<evidence type="ECO:0000313" key="12">
    <source>
        <dbReference type="EMBL" id="ACZ07973.1"/>
    </source>
</evidence>
<dbReference type="Pfam" id="PF13090">
    <property type="entry name" value="PP_kinase_C"/>
    <property type="match status" value="1"/>
</dbReference>
<evidence type="ECO:0000259" key="8">
    <source>
        <dbReference type="Pfam" id="PF02503"/>
    </source>
</evidence>
<evidence type="ECO:0000259" key="9">
    <source>
        <dbReference type="Pfam" id="PF13089"/>
    </source>
</evidence>
<dbReference type="NCBIfam" id="NF003918">
    <property type="entry name" value="PRK05443.1-2"/>
    <property type="match status" value="1"/>
</dbReference>
<dbReference type="eggNOG" id="COG0855">
    <property type="taxonomic scope" value="Bacteria"/>
</dbReference>
<dbReference type="Pfam" id="PF02503">
    <property type="entry name" value="PP_kinase"/>
    <property type="match status" value="1"/>
</dbReference>
<keyword evidence="5 6" id="KW-0067">ATP-binding</keyword>
<keyword evidence="4 6" id="KW-0418">Kinase</keyword>
<dbReference type="RefSeq" id="WP_012860569.1">
    <property type="nucleotide sequence ID" value="NC_013517.1"/>
</dbReference>
<feature type="binding site" evidence="6">
    <location>
        <position position="398"/>
    </location>
    <ligand>
        <name>Mg(2+)</name>
        <dbReference type="ChEBI" id="CHEBI:18420"/>
    </ligand>
</feature>
<feature type="domain" description="Polyphosphate kinase middle" evidence="8">
    <location>
        <begin position="123"/>
        <end position="297"/>
    </location>
</feature>
<evidence type="ECO:0000256" key="4">
    <source>
        <dbReference type="ARBA" id="ARBA00022777"/>
    </source>
</evidence>
<reference evidence="13" key="1">
    <citation type="submission" date="2009-09" db="EMBL/GenBank/DDBJ databases">
        <title>The complete chromosome of Sebaldella termitidis ATCC 33386.</title>
        <authorList>
            <consortium name="US DOE Joint Genome Institute (JGI-PGF)"/>
            <person name="Lucas S."/>
            <person name="Copeland A."/>
            <person name="Lapidus A."/>
            <person name="Glavina del Rio T."/>
            <person name="Dalin E."/>
            <person name="Tice H."/>
            <person name="Bruce D."/>
            <person name="Goodwin L."/>
            <person name="Pitluck S."/>
            <person name="Kyrpides N."/>
            <person name="Mavromatis K."/>
            <person name="Ivanova N."/>
            <person name="Mikhailova N."/>
            <person name="Sims D."/>
            <person name="Meincke L."/>
            <person name="Brettin T."/>
            <person name="Detter J.C."/>
            <person name="Han C."/>
            <person name="Larimer F."/>
            <person name="Land M."/>
            <person name="Hauser L."/>
            <person name="Markowitz V."/>
            <person name="Cheng J.F."/>
            <person name="Hugenholtz P."/>
            <person name="Woyke T."/>
            <person name="Wu D."/>
            <person name="Eisen J.A."/>
        </authorList>
    </citation>
    <scope>NUCLEOTIDE SEQUENCE [LARGE SCALE GENOMIC DNA]</scope>
    <source>
        <strain evidence="13">ATCC 33386 / NCTC 11300</strain>
    </source>
</reference>
<keyword evidence="1 6" id="KW-0597">Phosphoprotein</keyword>
<gene>
    <name evidence="6" type="primary">ppk</name>
    <name evidence="12" type="ordered locus">Sterm_1105</name>
</gene>
<dbReference type="PIRSF" id="PIRSF015589">
    <property type="entry name" value="PP_kinase"/>
    <property type="match status" value="1"/>
</dbReference>
<keyword evidence="6" id="KW-0479">Metal-binding</keyword>
<dbReference type="KEGG" id="str:Sterm_1105"/>
<keyword evidence="6" id="KW-0460">Magnesium</keyword>
<dbReference type="GO" id="GO:0046872">
    <property type="term" value="F:metal ion binding"/>
    <property type="evidence" value="ECO:0007669"/>
    <property type="project" value="UniProtKB-KW"/>
</dbReference>
<dbReference type="Gene3D" id="3.30.870.10">
    <property type="entry name" value="Endonuclease Chain A"/>
    <property type="match status" value="2"/>
</dbReference>
<dbReference type="InterPro" id="IPR036832">
    <property type="entry name" value="PPK_N_dom_sf"/>
</dbReference>
<feature type="binding site" evidence="6">
    <location>
        <position position="368"/>
    </location>
    <ligand>
        <name>Mg(2+)</name>
        <dbReference type="ChEBI" id="CHEBI:18420"/>
    </ligand>
</feature>
<feature type="binding site" evidence="6">
    <location>
        <position position="557"/>
    </location>
    <ligand>
        <name>ATP</name>
        <dbReference type="ChEBI" id="CHEBI:30616"/>
    </ligand>
</feature>
<comment type="PTM">
    <text evidence="6 7">An intermediate of this reaction is the autophosphorylated ppk in which a phosphate is covalently linked to a histidine residue through a N-P bond.</text>
</comment>
<dbReference type="Pfam" id="PF13089">
    <property type="entry name" value="PP_kinase_N"/>
    <property type="match status" value="1"/>
</dbReference>
<dbReference type="InterPro" id="IPR025198">
    <property type="entry name" value="PPK_N_dom"/>
</dbReference>
<comment type="catalytic activity">
    <reaction evidence="6 7">
        <text>[phosphate](n) + ATP = [phosphate](n+1) + ADP</text>
        <dbReference type="Rhea" id="RHEA:19573"/>
        <dbReference type="Rhea" id="RHEA-COMP:9859"/>
        <dbReference type="Rhea" id="RHEA-COMP:14280"/>
        <dbReference type="ChEBI" id="CHEBI:16838"/>
        <dbReference type="ChEBI" id="CHEBI:30616"/>
        <dbReference type="ChEBI" id="CHEBI:456216"/>
        <dbReference type="EC" id="2.7.4.1"/>
    </reaction>
</comment>
<keyword evidence="13" id="KW-1185">Reference proteome</keyword>
<dbReference type="STRING" id="526218.Sterm_1105"/>
<dbReference type="NCBIfam" id="NF003921">
    <property type="entry name" value="PRK05443.2-2"/>
    <property type="match status" value="1"/>
</dbReference>
<dbReference type="HOGENOM" id="CLU_009678_5_0_0"/>
<dbReference type="Pfam" id="PF17941">
    <property type="entry name" value="PP_kinase_C_1"/>
    <property type="match status" value="1"/>
</dbReference>
<dbReference type="GO" id="GO:0008976">
    <property type="term" value="F:polyphosphate kinase activity"/>
    <property type="evidence" value="ECO:0007669"/>
    <property type="project" value="UniProtKB-UniRule"/>
</dbReference>
<dbReference type="GO" id="GO:0006799">
    <property type="term" value="P:polyphosphate biosynthetic process"/>
    <property type="evidence" value="ECO:0007669"/>
    <property type="project" value="UniProtKB-UniRule"/>
</dbReference>
<dbReference type="NCBIfam" id="TIGR03705">
    <property type="entry name" value="poly_P_kin"/>
    <property type="match status" value="1"/>
</dbReference>
<feature type="domain" description="Polyphosphate kinase C-terminal" evidence="11">
    <location>
        <begin position="324"/>
        <end position="488"/>
    </location>
</feature>
<dbReference type="SUPFAM" id="SSF143724">
    <property type="entry name" value="PHP14-like"/>
    <property type="match status" value="1"/>
</dbReference>
<sequence length="681" mass="78931">MKYKSEDFINRELSWLEFNDRVLSEAEYQGNPLLEKCKFISITSSNLDEFFMIRIAALKAQIDSKFTQKDIAGLTPIQQMEKIEDRIETLIKKQYSIYRNGLIPELKKNGIVFLKYKELTEDEKKAAAEYFEETLFPILTPTAIDSSRPFPFLQNKSLNIIVELKKEKDRFSFVQIPSIVNRMFRLPGKNKYRFILIEEIIKEFMGTLFEGYSIRKMSEFRITRDSDVIINEDGAEDLLSKIEKSIKNRKWGSPVRLEVCEDIEKDTREYLKDILKLKKSDVYRIDGPIDLTFLMKLWIETDKDKLKFPPEPPVLIKEFQGDESVFDIMKEKEIIYHLPYESFEPVIDLVEEAARDPKVLAIKQTLYRVSGQSPIVKALKDAASNGKQVTVLVELKARFDEEQNINWAKELEKAGCHVIYGLKGLKTHAKLLLIVRQETEGIQRYVHLSTGNYNDNTAKLYSDIGFFSTNEDLCTDISYLFNTLTGFSMSRYWNKVAVAPNDLRTKIYELIDNEIENQKAGKKGRIIMKANSLTDKEMIEKLYDASRIGVEVKLVIRGACSLKVGIKDISENIEVFSIVGRYLEHSRIYYFENDGESKIYLSSADLMSRNLDRRIEIMFPVEDENLKDQIVKILELNLTDNVKRRILEPDGTYRNSNARSSKKINAQSEFYKLAKKGSISS</sequence>
<evidence type="ECO:0000256" key="2">
    <source>
        <dbReference type="ARBA" id="ARBA00022679"/>
    </source>
</evidence>
<reference evidence="12 13" key="2">
    <citation type="journal article" date="2010" name="Stand. Genomic Sci.">
        <title>Complete genome sequence of Sebaldella termitidis type strain (NCTC 11300).</title>
        <authorList>
            <person name="Harmon-Smith M."/>
            <person name="Celia L."/>
            <person name="Chertkov O."/>
            <person name="Lapidus A."/>
            <person name="Copeland A."/>
            <person name="Glavina Del Rio T."/>
            <person name="Nolan M."/>
            <person name="Lucas S."/>
            <person name="Tice H."/>
            <person name="Cheng J.F."/>
            <person name="Han C."/>
            <person name="Detter J.C."/>
            <person name="Bruce D."/>
            <person name="Goodwin L."/>
            <person name="Pitluck S."/>
            <person name="Pati A."/>
            <person name="Liolios K."/>
            <person name="Ivanova N."/>
            <person name="Mavromatis K."/>
            <person name="Mikhailova N."/>
            <person name="Chen A."/>
            <person name="Palaniappan K."/>
            <person name="Land M."/>
            <person name="Hauser L."/>
            <person name="Chang Y.J."/>
            <person name="Jeffries C.D."/>
            <person name="Brettin T."/>
            <person name="Goker M."/>
            <person name="Beck B."/>
            <person name="Bristow J."/>
            <person name="Eisen J.A."/>
            <person name="Markowitz V."/>
            <person name="Hugenholtz P."/>
            <person name="Kyrpides N.C."/>
            <person name="Klenk H.P."/>
            <person name="Chen F."/>
        </authorList>
    </citation>
    <scope>NUCLEOTIDE SEQUENCE [LARGE SCALE GENOMIC DNA]</scope>
    <source>
        <strain evidence="13">ATCC 33386 / NCTC 11300</strain>
    </source>
</reference>
<name>D1AFT8_SEBTE</name>
<dbReference type="NCBIfam" id="NF003920">
    <property type="entry name" value="PRK05443.2-1"/>
    <property type="match status" value="1"/>
</dbReference>
<feature type="binding site" evidence="6">
    <location>
        <position position="585"/>
    </location>
    <ligand>
        <name>ATP</name>
        <dbReference type="ChEBI" id="CHEBI:30616"/>
    </ligand>
</feature>
<feature type="binding site" evidence="6">
    <location>
        <position position="461"/>
    </location>
    <ligand>
        <name>ATP</name>
        <dbReference type="ChEBI" id="CHEBI:30616"/>
    </ligand>
</feature>
<dbReference type="CDD" id="cd09168">
    <property type="entry name" value="PLDc_PaPPK1_C2_like"/>
    <property type="match status" value="1"/>
</dbReference>
<evidence type="ECO:0000259" key="10">
    <source>
        <dbReference type="Pfam" id="PF13090"/>
    </source>
</evidence>
<dbReference type="InterPro" id="IPR025200">
    <property type="entry name" value="PPK_C_dom2"/>
</dbReference>
<dbReference type="PANTHER" id="PTHR30218:SF0">
    <property type="entry name" value="POLYPHOSPHATE KINASE"/>
    <property type="match status" value="1"/>
</dbReference>
<feature type="domain" description="Polyphosphate kinase N-terminal" evidence="9">
    <location>
        <begin position="8"/>
        <end position="113"/>
    </location>
</feature>
<dbReference type="Proteomes" id="UP000000845">
    <property type="component" value="Chromosome"/>
</dbReference>
<dbReference type="SUPFAM" id="SSF56024">
    <property type="entry name" value="Phospholipase D/nuclease"/>
    <property type="match status" value="2"/>
</dbReference>
<dbReference type="InterPro" id="IPR041108">
    <property type="entry name" value="PP_kinase_C_1"/>
</dbReference>
<comment type="function">
    <text evidence="6 7">Catalyzes the reversible transfer of the terminal phosphate of ATP to form a long-chain polyphosphate (polyP).</text>
</comment>
<dbReference type="NCBIfam" id="NF003917">
    <property type="entry name" value="PRK05443.1-1"/>
    <property type="match status" value="1"/>
</dbReference>
<evidence type="ECO:0000256" key="1">
    <source>
        <dbReference type="ARBA" id="ARBA00022553"/>
    </source>
</evidence>
<dbReference type="Gene3D" id="1.20.58.310">
    <property type="entry name" value="Polyphosphate kinase N-terminal domain"/>
    <property type="match status" value="1"/>
</dbReference>
<dbReference type="HAMAP" id="MF_00347">
    <property type="entry name" value="Polyphosphate_kinase"/>
    <property type="match status" value="1"/>
</dbReference>
<dbReference type="GO" id="GO:0005524">
    <property type="term" value="F:ATP binding"/>
    <property type="evidence" value="ECO:0007669"/>
    <property type="project" value="UniProtKB-KW"/>
</dbReference>
<organism evidence="12 13">
    <name type="scientific">Sebaldella termitidis (strain ATCC 33386 / NCTC 11300)</name>
    <dbReference type="NCBI Taxonomy" id="526218"/>
    <lineage>
        <taxon>Bacteria</taxon>
        <taxon>Fusobacteriati</taxon>
        <taxon>Fusobacteriota</taxon>
        <taxon>Fusobacteriia</taxon>
        <taxon>Fusobacteriales</taxon>
        <taxon>Leptotrichiaceae</taxon>
        <taxon>Sebaldella</taxon>
    </lineage>
</organism>
<accession>D1AFT8</accession>